<dbReference type="EMBL" id="JANUXX010000005">
    <property type="protein sequence ID" value="MCS4488275.1"/>
    <property type="molecule type" value="Genomic_DNA"/>
</dbReference>
<dbReference type="RefSeq" id="WP_259138265.1">
    <property type="nucleotide sequence ID" value="NZ_JANUXX010000005.1"/>
</dbReference>
<evidence type="ECO:0000259" key="1">
    <source>
        <dbReference type="Pfam" id="PF02195"/>
    </source>
</evidence>
<keyword evidence="3" id="KW-1185">Reference proteome</keyword>
<protein>
    <submittedName>
        <fullName evidence="2">ParB/RepB/Spo0J family partition protein</fullName>
    </submittedName>
</protein>
<evidence type="ECO:0000313" key="2">
    <source>
        <dbReference type="EMBL" id="MCS4488275.1"/>
    </source>
</evidence>
<dbReference type="Gene3D" id="3.90.1530.10">
    <property type="entry name" value="Conserved hypothetical protein from pyrococcus furiosus pfu- 392566-001, ParB domain"/>
    <property type="match status" value="1"/>
</dbReference>
<dbReference type="Proteomes" id="UP001206548">
    <property type="component" value="Unassembled WGS sequence"/>
</dbReference>
<evidence type="ECO:0000313" key="3">
    <source>
        <dbReference type="Proteomes" id="UP001206548"/>
    </source>
</evidence>
<name>A0ABT2F700_9STRE</name>
<gene>
    <name evidence="2" type="ORF">NXS10_04795</name>
</gene>
<feature type="domain" description="ParB-like N-terminal" evidence="1">
    <location>
        <begin position="10"/>
        <end position="74"/>
    </location>
</feature>
<dbReference type="SUPFAM" id="SSF110849">
    <property type="entry name" value="ParB/Sulfiredoxin"/>
    <property type="match status" value="1"/>
</dbReference>
<dbReference type="InterPro" id="IPR003115">
    <property type="entry name" value="ParB_N"/>
</dbReference>
<dbReference type="CDD" id="cd16397">
    <property type="entry name" value="IbrB_like"/>
    <property type="match status" value="1"/>
</dbReference>
<organism evidence="2 3">
    <name type="scientific">Streptococcus sciuri</name>
    <dbReference type="NCBI Taxonomy" id="2973939"/>
    <lineage>
        <taxon>Bacteria</taxon>
        <taxon>Bacillati</taxon>
        <taxon>Bacillota</taxon>
        <taxon>Bacilli</taxon>
        <taxon>Lactobacillales</taxon>
        <taxon>Streptococcaceae</taxon>
        <taxon>Streptococcus</taxon>
    </lineage>
</organism>
<dbReference type="Pfam" id="PF02195">
    <property type="entry name" value="ParB_N"/>
    <property type="match status" value="1"/>
</dbReference>
<reference evidence="2 3" key="1">
    <citation type="journal article" date="2023" name="Int. J. Syst. Evol. Microbiol.">
        <title>Streptococcus sciuri sp. nov., Staphylococcus marylandisciuri sp. nov. and Staphylococcus americanisciuri sp. nov., isolated from faeces of eastern grey squirrel (Sciurus carolinensis).</title>
        <authorList>
            <person name="Volokhov D.V."/>
            <person name="Zagorodnyaya T.A."/>
            <person name="Furtak V.A."/>
            <person name="Nattanmai G."/>
            <person name="Randall L."/>
            <person name="Jose S."/>
            <person name="Gao Y."/>
            <person name="Eisenberg T."/>
            <person name="Delmonte P."/>
            <person name="Blom J."/>
            <person name="Mitchell K.K."/>
        </authorList>
    </citation>
    <scope>NUCLEOTIDE SEQUENCE [LARGE SCALE GENOMIC DNA]</scope>
    <source>
        <strain evidence="2 3">SQ9-PEA</strain>
    </source>
</reference>
<sequence length="176" mass="20387">MTKYESPVYHVQAIPIEKITPNDYNPNAVAPPEMKLLYDSILSDGYTMPIVCYYDASHDNYIIVDGFHRYQIMKDYPDIYEREGGKLPVSVIDKPLEHRMASTIRHNRARGSHDVDLMSNIVKDLHELGRSDNWISKHLGMDKDEILRLKQITGLAALFKDYDFSQAWEPDETLLE</sequence>
<proteinExistence type="predicted"/>
<accession>A0ABT2F700</accession>
<dbReference type="InterPro" id="IPR036086">
    <property type="entry name" value="ParB/Sulfiredoxin_sf"/>
</dbReference>
<comment type="caution">
    <text evidence="2">The sequence shown here is derived from an EMBL/GenBank/DDBJ whole genome shotgun (WGS) entry which is preliminary data.</text>
</comment>
<dbReference type="PANTHER" id="PTHR30083">
    <property type="entry name" value="TRANSCRIPTIONAL REGULATOR-RELATED"/>
    <property type="match status" value="1"/>
</dbReference>
<dbReference type="PANTHER" id="PTHR30083:SF1">
    <property type="entry name" value="TRANSCRIPTIONAL REGULATOR"/>
    <property type="match status" value="1"/>
</dbReference>